<gene>
    <name evidence="2" type="primary">cpo</name>
    <name evidence="2" type="ORF">PGLFYP46_01566</name>
</gene>
<evidence type="ECO:0000259" key="1">
    <source>
        <dbReference type="Pfam" id="PF00561"/>
    </source>
</evidence>
<name>A0A6N3BCR9_9FIRM</name>
<dbReference type="InterPro" id="IPR029058">
    <property type="entry name" value="AB_hydrolase_fold"/>
</dbReference>
<dbReference type="Pfam" id="PF00561">
    <property type="entry name" value="Abhydrolase_1"/>
    <property type="match status" value="1"/>
</dbReference>
<dbReference type="PANTHER" id="PTHR43433:SF5">
    <property type="entry name" value="AB HYDROLASE-1 DOMAIN-CONTAINING PROTEIN"/>
    <property type="match status" value="1"/>
</dbReference>
<reference evidence="2" key="1">
    <citation type="submission" date="2019-11" db="EMBL/GenBank/DDBJ databases">
        <authorList>
            <person name="Feng L."/>
        </authorList>
    </citation>
    <scope>NUCLEOTIDE SEQUENCE</scope>
    <source>
        <strain evidence="2">PgorbachiiLFYP46</strain>
    </source>
</reference>
<proteinExistence type="predicted"/>
<organism evidence="2">
    <name type="scientific">Peptoniphilus gorbachii</name>
    <dbReference type="NCBI Taxonomy" id="411567"/>
    <lineage>
        <taxon>Bacteria</taxon>
        <taxon>Bacillati</taxon>
        <taxon>Bacillota</taxon>
        <taxon>Tissierellia</taxon>
        <taxon>Tissierellales</taxon>
        <taxon>Peptoniphilaceae</taxon>
        <taxon>Peptoniphilus</taxon>
    </lineage>
</organism>
<dbReference type="AlphaFoldDB" id="A0A6N3BCR9"/>
<dbReference type="PANTHER" id="PTHR43433">
    <property type="entry name" value="HYDROLASE, ALPHA/BETA FOLD FAMILY PROTEIN"/>
    <property type="match status" value="1"/>
</dbReference>
<dbReference type="GO" id="GO:0016691">
    <property type="term" value="F:chloride peroxidase activity"/>
    <property type="evidence" value="ECO:0007669"/>
    <property type="project" value="UniProtKB-EC"/>
</dbReference>
<dbReference type="EMBL" id="CACRUP010000017">
    <property type="protein sequence ID" value="VYT98122.1"/>
    <property type="molecule type" value="Genomic_DNA"/>
</dbReference>
<dbReference type="InterPro" id="IPR050471">
    <property type="entry name" value="AB_hydrolase"/>
</dbReference>
<dbReference type="EC" id="1.11.1.10" evidence="2"/>
<keyword evidence="2" id="KW-0560">Oxidoreductase</keyword>
<protein>
    <submittedName>
        <fullName evidence="2">Non-heme chloroperoxidase</fullName>
        <ecNumber evidence="2">1.11.1.10</ecNumber>
    </submittedName>
</protein>
<dbReference type="InterPro" id="IPR000073">
    <property type="entry name" value="AB_hydrolase_1"/>
</dbReference>
<dbReference type="Gene3D" id="3.40.50.1820">
    <property type="entry name" value="alpha/beta hydrolase"/>
    <property type="match status" value="2"/>
</dbReference>
<accession>A0A6N3BCR9</accession>
<sequence length="241" mass="28084">MVRILDKFIKVRDGAKIFVKIMGSGEPLLLLHGNGDDISFFEKQIIVFKKFFKVIAMDTRGHGKSDKNYSLNLEKLSNDVLDILDYLKIENANILGFSDGANLALTFAKNHPIRVKRLILNSPNKDFSQIKFIPRIASYIFYYNLKILSKIFTGLRNYFSVYKLIFDKIKIVDSDYKKFDFPVLIIAGERDLIYLENFYKIAKKIKKSKLYIIKNHGHKVARTKPDEYNQVVLDFLKREVN</sequence>
<dbReference type="SUPFAM" id="SSF53474">
    <property type="entry name" value="alpha/beta-Hydrolases"/>
    <property type="match status" value="1"/>
</dbReference>
<dbReference type="PRINTS" id="PR00111">
    <property type="entry name" value="ABHYDROLASE"/>
</dbReference>
<evidence type="ECO:0000313" key="2">
    <source>
        <dbReference type="EMBL" id="VYT98122.1"/>
    </source>
</evidence>
<feature type="domain" description="AB hydrolase-1" evidence="1">
    <location>
        <begin position="27"/>
        <end position="128"/>
    </location>
</feature>
<keyword evidence="2" id="KW-0575">Peroxidase</keyword>